<protein>
    <submittedName>
        <fullName evidence="1">Uncharacterized protein</fullName>
    </submittedName>
</protein>
<organism evidence="1 2">
    <name type="scientific">Rothia dentocariosa</name>
    <dbReference type="NCBI Taxonomy" id="2047"/>
    <lineage>
        <taxon>Bacteria</taxon>
        <taxon>Bacillati</taxon>
        <taxon>Actinomycetota</taxon>
        <taxon>Actinomycetes</taxon>
        <taxon>Micrococcales</taxon>
        <taxon>Micrococcaceae</taxon>
        <taxon>Rothia</taxon>
    </lineage>
</organism>
<dbReference type="Proteomes" id="UP000769484">
    <property type="component" value="Unassembled WGS sequence"/>
</dbReference>
<dbReference type="AlphaFoldDB" id="A0A930KKS9"/>
<evidence type="ECO:0000313" key="1">
    <source>
        <dbReference type="EMBL" id="MBF1650119.1"/>
    </source>
</evidence>
<dbReference type="EMBL" id="JABZXJ010000034">
    <property type="protein sequence ID" value="MBF1650119.1"/>
    <property type="molecule type" value="Genomic_DNA"/>
</dbReference>
<gene>
    <name evidence="1" type="ORF">HXO56_08535</name>
</gene>
<evidence type="ECO:0000313" key="2">
    <source>
        <dbReference type="Proteomes" id="UP000769484"/>
    </source>
</evidence>
<accession>A0A930KKS9</accession>
<proteinExistence type="predicted"/>
<name>A0A930KKS9_9MICC</name>
<sequence>MMSVDYIDSVKKIVGEYTFKHGVEFDYESYRSVRVIYVYFEKAPYHAFAVRVDDESGDVEINTPGSMANGEAFEWSEEFLRHRVRGASVLDSIAL</sequence>
<comment type="caution">
    <text evidence="1">The sequence shown here is derived from an EMBL/GenBank/DDBJ whole genome shotgun (WGS) entry which is preliminary data.</text>
</comment>
<reference evidence="1" key="1">
    <citation type="submission" date="2020-04" db="EMBL/GenBank/DDBJ databases">
        <title>Deep metagenomics examines the oral microbiome during advanced dental caries in children, revealing novel taxa and co-occurrences with host molecules.</title>
        <authorList>
            <person name="Baker J.L."/>
            <person name="Morton J.T."/>
            <person name="Dinis M."/>
            <person name="Alvarez R."/>
            <person name="Tran N.C."/>
            <person name="Knight R."/>
            <person name="Edlund A."/>
        </authorList>
    </citation>
    <scope>NUCLEOTIDE SEQUENCE</scope>
    <source>
        <strain evidence="1">JCVI_47_bin.4</strain>
    </source>
</reference>